<organism evidence="1 2">
    <name type="scientific">Amniculicola lignicola CBS 123094</name>
    <dbReference type="NCBI Taxonomy" id="1392246"/>
    <lineage>
        <taxon>Eukaryota</taxon>
        <taxon>Fungi</taxon>
        <taxon>Dikarya</taxon>
        <taxon>Ascomycota</taxon>
        <taxon>Pezizomycotina</taxon>
        <taxon>Dothideomycetes</taxon>
        <taxon>Pleosporomycetidae</taxon>
        <taxon>Pleosporales</taxon>
        <taxon>Amniculicolaceae</taxon>
        <taxon>Amniculicola</taxon>
    </lineage>
</organism>
<dbReference type="EMBL" id="ML977562">
    <property type="protein sequence ID" value="KAF2005669.1"/>
    <property type="molecule type" value="Genomic_DNA"/>
</dbReference>
<accession>A0A6A5WY35</accession>
<reference evidence="1" key="1">
    <citation type="journal article" date="2020" name="Stud. Mycol.">
        <title>101 Dothideomycetes genomes: a test case for predicting lifestyles and emergence of pathogens.</title>
        <authorList>
            <person name="Haridas S."/>
            <person name="Albert R."/>
            <person name="Binder M."/>
            <person name="Bloem J."/>
            <person name="Labutti K."/>
            <person name="Salamov A."/>
            <person name="Andreopoulos B."/>
            <person name="Baker S."/>
            <person name="Barry K."/>
            <person name="Bills G."/>
            <person name="Bluhm B."/>
            <person name="Cannon C."/>
            <person name="Castanera R."/>
            <person name="Culley D."/>
            <person name="Daum C."/>
            <person name="Ezra D."/>
            <person name="Gonzalez J."/>
            <person name="Henrissat B."/>
            <person name="Kuo A."/>
            <person name="Liang C."/>
            <person name="Lipzen A."/>
            <person name="Lutzoni F."/>
            <person name="Magnuson J."/>
            <person name="Mondo S."/>
            <person name="Nolan M."/>
            <person name="Ohm R."/>
            <person name="Pangilinan J."/>
            <person name="Park H.-J."/>
            <person name="Ramirez L."/>
            <person name="Alfaro M."/>
            <person name="Sun H."/>
            <person name="Tritt A."/>
            <person name="Yoshinaga Y."/>
            <person name="Zwiers L.-H."/>
            <person name="Turgeon B."/>
            <person name="Goodwin S."/>
            <person name="Spatafora J."/>
            <person name="Crous P."/>
            <person name="Grigoriev I."/>
        </authorList>
    </citation>
    <scope>NUCLEOTIDE SEQUENCE</scope>
    <source>
        <strain evidence="1">CBS 123094</strain>
    </source>
</reference>
<evidence type="ECO:0000313" key="1">
    <source>
        <dbReference type="EMBL" id="KAF2005669.1"/>
    </source>
</evidence>
<gene>
    <name evidence="1" type="ORF">P154DRAFT_316257</name>
</gene>
<dbReference type="Proteomes" id="UP000799779">
    <property type="component" value="Unassembled WGS sequence"/>
</dbReference>
<keyword evidence="2" id="KW-1185">Reference proteome</keyword>
<dbReference type="OrthoDB" id="1262810at2759"/>
<name>A0A6A5WY35_9PLEO</name>
<evidence type="ECO:0000313" key="2">
    <source>
        <dbReference type="Proteomes" id="UP000799779"/>
    </source>
</evidence>
<sequence length="1122" mass="127745">MSSSLYKLIQYMDVHLHNDGNHNLSLLIIVNASEVILAIDELTPPQPPTVTGRGTLGIASPDHEVGQIERRLRYILTFSDDIYIQRNDDGKVGIKITISVSSGGNAAFSRFQDQIRNLPTGVIVFSQRFGKVVIHKEFGPKYSLTFKKMLHATDPGFVMIDRVYQERERNAPKRETRDYGYYVHCSSLSDMPTEQSRPAVTTAKVQLAFPVHSTAKKPAPSKTGRLLFSHTSWERMPQFQFLVHSDFIISPNGNGLATCNWNQVICSGVADAFCDEIGRLIVNDNIALRYSWLDYLPKSPIEGLWSKFHSTIMNKLGNKKILQTWEERRQFKCPSSLERVIPLAIHEGNPILKDFHETTYLAPEYAKKHHHALKALGVKGMSWGTLIDRLKEDLSRLGKTPANDPWHEAFANLFIRVLQNPDCEADREELRELNIIPLNDGIWTSAFQVGPDGPDDVYFPFTDGVAIPHDISLSLLERDAATNPKRNEFYKALGVKGLSASTVLCRIEITHRRLHEEIPVHSLKRDINDVNSVELVPDYSTHFAYLFRFGPLPGRILSWLWVPTTAALDIQCASENLYFLSDGEYDTAQLLPRSFQDSANDVVKFIKPSVVDLKPPFTRNDNCSYMDWLRKATGARHYPPLVTYPENGSAMLSRVLLAVLKHSPQKFVSMLKVHWSEYKQDVTLSEVRAQLQKCKVPCESEEMIELERTYLPTPTIREALKQLSGASWIDLLKLPDVSHRNEPLLGDNGVQEPPHMTLARMSITPTTSHLSNMEDWYFLKELGVHTEPDLEFYKRILEGQLNKGTLTTESINTIRSHAKETIHASDKEHIAVYSEKFLSQITPRNSSIHVPYIPIPFSNRPSPPKRDWSTSPFLAMIDQVRYSAHNAAALYTKTDAPNAQTILYPDMGFSYFDDLESLLKAALGEAYVFELFSHLNLPAFTPEGFIARDWISGIRRFLATHEIYAGRGLTDLPNFPRGKMKYTDDNGALTTYIKQHCAETGGFPDRLSDPTAALPIEYWFEIRSTPGGRTTPFTLNEEQYHCMREDNELIGHNRMVRSGRRVYVLLHVYNLGLKAKMDIYVEPRRLDDLIRWEYRTIQNRRTGQEKKSWMGVPQMARLGEAK</sequence>
<proteinExistence type="predicted"/>
<protein>
    <submittedName>
        <fullName evidence="1">Uncharacterized protein</fullName>
    </submittedName>
</protein>
<dbReference type="AlphaFoldDB" id="A0A6A5WY35"/>